<dbReference type="RefSeq" id="WP_202380911.1">
    <property type="nucleotide sequence ID" value="NZ_BAAAMA010000008.1"/>
</dbReference>
<dbReference type="PANTHER" id="PTHR14119:SF3">
    <property type="entry name" value="ISOCHORISMATASE DOMAIN-CONTAINING PROTEIN 2"/>
    <property type="match status" value="1"/>
</dbReference>
<keyword evidence="3" id="KW-1185">Reference proteome</keyword>
<evidence type="ECO:0000259" key="1">
    <source>
        <dbReference type="Pfam" id="PF00857"/>
    </source>
</evidence>
<dbReference type="Pfam" id="PF00857">
    <property type="entry name" value="Isochorismatase"/>
    <property type="match status" value="1"/>
</dbReference>
<feature type="domain" description="Isochorismatase-like" evidence="1">
    <location>
        <begin position="9"/>
        <end position="161"/>
    </location>
</feature>
<organism evidence="2 3">
    <name type="scientific">Leucobacter chromiireducens subsp. chromiireducens</name>
    <dbReference type="NCBI Taxonomy" id="660067"/>
    <lineage>
        <taxon>Bacteria</taxon>
        <taxon>Bacillati</taxon>
        <taxon>Actinomycetota</taxon>
        <taxon>Actinomycetes</taxon>
        <taxon>Micrococcales</taxon>
        <taxon>Microbacteriaceae</taxon>
        <taxon>Leucobacter</taxon>
    </lineage>
</organism>
<evidence type="ECO:0000313" key="2">
    <source>
        <dbReference type="EMBL" id="MBL3688917.1"/>
    </source>
</evidence>
<comment type="caution">
    <text evidence="2">The sequence shown here is derived from an EMBL/GenBank/DDBJ whole genome shotgun (WGS) entry which is preliminary data.</text>
</comment>
<accession>A0ABS1SL64</accession>
<gene>
    <name evidence="2" type="ORF">D3226_02950</name>
</gene>
<sequence>MHLLNRADSALMIIDLQEEFYPIARRDVHRATLARVVDNAAWLAGVASALEIPVIVTEEDPAGNGPTERVILDALEPSAQVLPKTSFGVAGEPRILEALRATGKETVVLAGAETDVCVGHSALGLQALGFRVVVVSDATFSPGEAHDHGERRLAARGIELVAAKGVYYDWLPRLEETRAFRQANPALGHPRHFNL</sequence>
<dbReference type="Proteomes" id="UP001646141">
    <property type="component" value="Unassembled WGS sequence"/>
</dbReference>
<dbReference type="InterPro" id="IPR036380">
    <property type="entry name" value="Isochorismatase-like_sf"/>
</dbReference>
<dbReference type="EMBL" id="QYAD01000001">
    <property type="protein sequence ID" value="MBL3688917.1"/>
    <property type="molecule type" value="Genomic_DNA"/>
</dbReference>
<dbReference type="InterPro" id="IPR000868">
    <property type="entry name" value="Isochorismatase-like_dom"/>
</dbReference>
<dbReference type="Gene3D" id="3.40.50.850">
    <property type="entry name" value="Isochorismatase-like"/>
    <property type="match status" value="1"/>
</dbReference>
<evidence type="ECO:0000313" key="3">
    <source>
        <dbReference type="Proteomes" id="UP001646141"/>
    </source>
</evidence>
<dbReference type="SUPFAM" id="SSF52499">
    <property type="entry name" value="Isochorismatase-like hydrolases"/>
    <property type="match status" value="1"/>
</dbReference>
<name>A0ABS1SL64_9MICO</name>
<dbReference type="InterPro" id="IPR050993">
    <property type="entry name" value="Isochorismatase_domain"/>
</dbReference>
<protein>
    <submittedName>
        <fullName evidence="2">Isochorismatase family protein</fullName>
    </submittedName>
</protein>
<proteinExistence type="predicted"/>
<reference evidence="2 3" key="1">
    <citation type="submission" date="2018-09" db="EMBL/GenBank/DDBJ databases">
        <title>Comparative genomics of Leucobacter spp.</title>
        <authorList>
            <person name="Reis A.C."/>
            <person name="Kolvenbach B.A."/>
            <person name="Corvini P.F.X."/>
            <person name="Nunes O.C."/>
        </authorList>
    </citation>
    <scope>NUCLEOTIDE SEQUENCE [LARGE SCALE GENOMIC DNA]</scope>
    <source>
        <strain evidence="2 3">L-1</strain>
    </source>
</reference>
<dbReference type="PANTHER" id="PTHR14119">
    <property type="entry name" value="HYDROLASE"/>
    <property type="match status" value="1"/>
</dbReference>